<keyword evidence="4" id="KW-1185">Reference proteome</keyword>
<dbReference type="OrthoDB" id="8064697at2759"/>
<dbReference type="EMBL" id="AMQM01004860">
    <property type="status" value="NOT_ANNOTATED_CDS"/>
    <property type="molecule type" value="Genomic_DNA"/>
</dbReference>
<organism evidence="3 4">
    <name type="scientific">Helobdella robusta</name>
    <name type="common">Californian leech</name>
    <dbReference type="NCBI Taxonomy" id="6412"/>
    <lineage>
        <taxon>Eukaryota</taxon>
        <taxon>Metazoa</taxon>
        <taxon>Spiralia</taxon>
        <taxon>Lophotrochozoa</taxon>
        <taxon>Annelida</taxon>
        <taxon>Clitellata</taxon>
        <taxon>Hirudinea</taxon>
        <taxon>Rhynchobdellida</taxon>
        <taxon>Glossiphoniidae</taxon>
        <taxon>Helobdella</taxon>
    </lineage>
</organism>
<dbReference type="InParanoid" id="T1F7U8"/>
<proteinExistence type="predicted"/>
<dbReference type="InterPro" id="IPR005135">
    <property type="entry name" value="Endo/exonuclease/phosphatase"/>
</dbReference>
<protein>
    <recommendedName>
        <fullName evidence="1">Endonuclease/exonuclease/phosphatase domain-containing protein</fullName>
    </recommendedName>
</protein>
<accession>T1F7U8</accession>
<evidence type="ECO:0000313" key="2">
    <source>
        <dbReference type="EMBL" id="ESO02814.1"/>
    </source>
</evidence>
<dbReference type="SUPFAM" id="SSF56219">
    <property type="entry name" value="DNase I-like"/>
    <property type="match status" value="1"/>
</dbReference>
<dbReference type="EMBL" id="KB096716">
    <property type="protein sequence ID" value="ESO02814.1"/>
    <property type="molecule type" value="Genomic_DNA"/>
</dbReference>
<dbReference type="Pfam" id="PF14529">
    <property type="entry name" value="Exo_endo_phos_2"/>
    <property type="match status" value="1"/>
</dbReference>
<dbReference type="CTD" id="20204897"/>
<dbReference type="EMBL" id="AMQM01004859">
    <property type="status" value="NOT_ANNOTATED_CDS"/>
    <property type="molecule type" value="Genomic_DNA"/>
</dbReference>
<dbReference type="KEGG" id="hro:HELRODRAFT_174237"/>
<evidence type="ECO:0000313" key="4">
    <source>
        <dbReference type="Proteomes" id="UP000015101"/>
    </source>
</evidence>
<reference evidence="3" key="3">
    <citation type="submission" date="2015-06" db="UniProtKB">
        <authorList>
            <consortium name="EnsemblMetazoa"/>
        </authorList>
    </citation>
    <scope>IDENTIFICATION</scope>
</reference>
<evidence type="ECO:0000259" key="1">
    <source>
        <dbReference type="Pfam" id="PF14529"/>
    </source>
</evidence>
<dbReference type="Proteomes" id="UP000015101">
    <property type="component" value="Unassembled WGS sequence"/>
</dbReference>
<sequence>MLTMLEMPTTMTTTPTIMLIIAATTPILILTTTSSLSITATITTATTTTKKGSGATAFLWWNRLASWSGSLLSSSSTNRCSNPSPTRFHRSGFLPVEQFSPAGLLRMLLLRAGIESNPGPKIWICEICNKRVNKTHYSVRCRTCCKWTHLNNCATNLGSYYLCNNCPHPTTITSSPVRGAQPHRPIICNKTSATPNINPISHSDSKLNILQFNCNDLKNKNKSAEIAHHLSIHNISIAALQETKLSTRSAVPVFKNYAIYRKDRKSGRGGGLMMLIHHKIPYTIKQLPDTDTTESQGITIMADGTEINIVNVYIPPQFAFPPHFCASIVDLLEFPNIILLGDLNAHDGLWYSGISDARGETLAAEIDDSDCCTLNLDSPTRLPSNKQKSFFRYSYTIFGVQIDMLWLCPEAKIFLYCAYLLVPCLFQVNI</sequence>
<gene>
    <name evidence="3" type="primary">20204897</name>
    <name evidence="2" type="ORF">HELRODRAFT_174237</name>
</gene>
<name>T1F7U8_HELRO</name>
<dbReference type="AlphaFoldDB" id="T1F7U8"/>
<dbReference type="PANTHER" id="PTHR36191">
    <property type="entry name" value="ENDO/EXONUCLEASE/PHOSPHATASE DOMAIN-CONTAINING PROTEIN-RELATED"/>
    <property type="match status" value="1"/>
</dbReference>
<reference evidence="2 4" key="2">
    <citation type="journal article" date="2013" name="Nature">
        <title>Insights into bilaterian evolution from three spiralian genomes.</title>
        <authorList>
            <person name="Simakov O."/>
            <person name="Marletaz F."/>
            <person name="Cho S.J."/>
            <person name="Edsinger-Gonzales E."/>
            <person name="Havlak P."/>
            <person name="Hellsten U."/>
            <person name="Kuo D.H."/>
            <person name="Larsson T."/>
            <person name="Lv J."/>
            <person name="Arendt D."/>
            <person name="Savage R."/>
            <person name="Osoegawa K."/>
            <person name="de Jong P."/>
            <person name="Grimwood J."/>
            <person name="Chapman J.A."/>
            <person name="Shapiro H."/>
            <person name="Aerts A."/>
            <person name="Otillar R.P."/>
            <person name="Terry A.Y."/>
            <person name="Boore J.L."/>
            <person name="Grigoriev I.V."/>
            <person name="Lindberg D.R."/>
            <person name="Seaver E.C."/>
            <person name="Weisblat D.A."/>
            <person name="Putnam N.H."/>
            <person name="Rokhsar D.S."/>
        </authorList>
    </citation>
    <scope>NUCLEOTIDE SEQUENCE</scope>
</reference>
<evidence type="ECO:0000313" key="3">
    <source>
        <dbReference type="EnsemblMetazoa" id="HelroP174237"/>
    </source>
</evidence>
<dbReference type="RefSeq" id="XP_009019028.1">
    <property type="nucleotide sequence ID" value="XM_009020780.1"/>
</dbReference>
<dbReference type="STRING" id="6412.T1F7U8"/>
<dbReference type="HOGENOM" id="CLU_052417_0_0_1"/>
<feature type="domain" description="Endonuclease/exonuclease/phosphatase" evidence="1">
    <location>
        <begin position="307"/>
        <end position="389"/>
    </location>
</feature>
<reference evidence="4" key="1">
    <citation type="submission" date="2012-12" db="EMBL/GenBank/DDBJ databases">
        <authorList>
            <person name="Hellsten U."/>
            <person name="Grimwood J."/>
            <person name="Chapman J.A."/>
            <person name="Shapiro H."/>
            <person name="Aerts A."/>
            <person name="Otillar R.P."/>
            <person name="Terry A.Y."/>
            <person name="Boore J.L."/>
            <person name="Simakov O."/>
            <person name="Marletaz F."/>
            <person name="Cho S.-J."/>
            <person name="Edsinger-Gonzales E."/>
            <person name="Havlak P."/>
            <person name="Kuo D.-H."/>
            <person name="Larsson T."/>
            <person name="Lv J."/>
            <person name="Arendt D."/>
            <person name="Savage R."/>
            <person name="Osoegawa K."/>
            <person name="de Jong P."/>
            <person name="Lindberg D.R."/>
            <person name="Seaver E.C."/>
            <person name="Weisblat D.A."/>
            <person name="Putnam N.H."/>
            <person name="Grigoriev I.V."/>
            <person name="Rokhsar D.S."/>
        </authorList>
    </citation>
    <scope>NUCLEOTIDE SEQUENCE</scope>
</reference>
<dbReference type="EnsemblMetazoa" id="HelroT174237">
    <property type="protein sequence ID" value="HelroP174237"/>
    <property type="gene ID" value="HelroG174237"/>
</dbReference>
<dbReference type="GO" id="GO:0003824">
    <property type="term" value="F:catalytic activity"/>
    <property type="evidence" value="ECO:0007669"/>
    <property type="project" value="InterPro"/>
</dbReference>
<dbReference type="eggNOG" id="ENOG502RWD2">
    <property type="taxonomic scope" value="Eukaryota"/>
</dbReference>
<dbReference type="InterPro" id="IPR036691">
    <property type="entry name" value="Endo/exonu/phosph_ase_sf"/>
</dbReference>
<dbReference type="PANTHER" id="PTHR36191:SF1">
    <property type="entry name" value="ENDONUCLEASE_EXONUCLEASE_PHOSPHATASE DOMAIN-CONTAINING PROTEIN"/>
    <property type="match status" value="1"/>
</dbReference>
<dbReference type="GeneID" id="20204897"/>
<dbReference type="Gene3D" id="3.60.10.10">
    <property type="entry name" value="Endonuclease/exonuclease/phosphatase"/>
    <property type="match status" value="1"/>
</dbReference>